<sequence>MALRRLTCSPIPAVRTGDPGTGESRTPRAVLAYRAGTPCQPGAHPR</sequence>
<accession>A0A6J4U5E9</accession>
<reference evidence="2" key="1">
    <citation type="submission" date="2020-02" db="EMBL/GenBank/DDBJ databases">
        <authorList>
            <person name="Meier V. D."/>
        </authorList>
    </citation>
    <scope>NUCLEOTIDE SEQUENCE</scope>
    <source>
        <strain evidence="2">AVDCRST_MAG70</strain>
    </source>
</reference>
<gene>
    <name evidence="2" type="ORF">AVDCRST_MAG70-100</name>
</gene>
<evidence type="ECO:0000313" key="2">
    <source>
        <dbReference type="EMBL" id="CAA9540906.1"/>
    </source>
</evidence>
<proteinExistence type="predicted"/>
<dbReference type="EMBL" id="CADCWH010000019">
    <property type="protein sequence ID" value="CAA9540906.1"/>
    <property type="molecule type" value="Genomic_DNA"/>
</dbReference>
<organism evidence="2">
    <name type="scientific">uncultured Thermomicrobiales bacterium</name>
    <dbReference type="NCBI Taxonomy" id="1645740"/>
    <lineage>
        <taxon>Bacteria</taxon>
        <taxon>Pseudomonadati</taxon>
        <taxon>Thermomicrobiota</taxon>
        <taxon>Thermomicrobia</taxon>
        <taxon>Thermomicrobiales</taxon>
        <taxon>environmental samples</taxon>
    </lineage>
</organism>
<feature type="region of interest" description="Disordered" evidence="1">
    <location>
        <begin position="1"/>
        <end position="25"/>
    </location>
</feature>
<evidence type="ECO:0000256" key="1">
    <source>
        <dbReference type="SAM" id="MobiDB-lite"/>
    </source>
</evidence>
<dbReference type="AlphaFoldDB" id="A0A6J4U5E9"/>
<protein>
    <submittedName>
        <fullName evidence="2">Uncharacterized protein</fullName>
    </submittedName>
</protein>
<name>A0A6J4U5E9_9BACT</name>